<evidence type="ECO:0000313" key="3">
    <source>
        <dbReference type="EMBL" id="GGZ58015.1"/>
    </source>
</evidence>
<feature type="region of interest" description="Disordered" evidence="2">
    <location>
        <begin position="1"/>
        <end position="24"/>
    </location>
</feature>
<keyword evidence="4" id="KW-1185">Reference proteome</keyword>
<reference evidence="3" key="2">
    <citation type="submission" date="2020-09" db="EMBL/GenBank/DDBJ databases">
        <authorList>
            <person name="Sun Q."/>
            <person name="Ohkuma M."/>
        </authorList>
    </citation>
    <scope>NUCLEOTIDE SEQUENCE</scope>
    <source>
        <strain evidence="3">JCM 4988</strain>
    </source>
</reference>
<protein>
    <submittedName>
        <fullName evidence="3">Uncharacterized protein</fullName>
    </submittedName>
</protein>
<feature type="coiled-coil region" evidence="1">
    <location>
        <begin position="266"/>
        <end position="297"/>
    </location>
</feature>
<reference evidence="3" key="1">
    <citation type="journal article" date="2014" name="Int. J. Syst. Evol. Microbiol.">
        <title>Complete genome sequence of Corynebacterium casei LMG S-19264T (=DSM 44701T), isolated from a smear-ripened cheese.</title>
        <authorList>
            <consortium name="US DOE Joint Genome Institute (JGI-PGF)"/>
            <person name="Walter F."/>
            <person name="Albersmeier A."/>
            <person name="Kalinowski J."/>
            <person name="Ruckert C."/>
        </authorList>
    </citation>
    <scope>NUCLEOTIDE SEQUENCE</scope>
    <source>
        <strain evidence="3">JCM 4988</strain>
    </source>
</reference>
<comment type="caution">
    <text evidence="3">The sequence shown here is derived from an EMBL/GenBank/DDBJ whole genome shotgun (WGS) entry which is preliminary data.</text>
</comment>
<sequence length="483" mass="52763">MSSSVSGLVPVHIGQPEPGSERDRTLRQWQEHGRDRPAPMRVPADVDWPSHGLQPRWLGAESSDCPAALSPGYSHNRGAAEMKRLLAGARQRGEIALVLAVIGQVNEDRTHNSLWSGDASVNVGDLFTSVGGQRLPAGTRPQIAPDLSGADRDLAIRLLTRPEGSPWWSLHLRGVHLERGDGSGSEDHPAEGALDPILVDALGDPVVAAWTSPAGSQRWYVIPDGTSWDNVLGWLVHRALPEYVPGALRRARSPYFVDPDLQSVGEQTARQTLDNLEAQYADEKRQLERTLREAKEKAEPVRYGLLYGSGSELVNAVAQVLADAGMHTVDLDEQLGGTKSADLLVSAEGVSARLVEVKGVSGPAQEHLVGHLQRHLETWPQLQPDEPVSDGVLIVNHQHKLHPSERTAEVYSRPEFVASLESLPVKVISTVELFNWWRAEDWTAIRTAVLGDAATSWRPAAPTSPEQSPSAPRRRWWTGGRRG</sequence>
<proteinExistence type="predicted"/>
<dbReference type="Proteomes" id="UP000630936">
    <property type="component" value="Unassembled WGS sequence"/>
</dbReference>
<evidence type="ECO:0000313" key="4">
    <source>
        <dbReference type="Proteomes" id="UP000630936"/>
    </source>
</evidence>
<name>A0A918V201_9ACTN</name>
<gene>
    <name evidence="3" type="ORF">GCM10010387_59850</name>
</gene>
<dbReference type="AlphaFoldDB" id="A0A918V201"/>
<accession>A0A918V201</accession>
<keyword evidence="1" id="KW-0175">Coiled coil</keyword>
<dbReference type="EMBL" id="BMWG01000027">
    <property type="protein sequence ID" value="GGZ58015.1"/>
    <property type="molecule type" value="Genomic_DNA"/>
</dbReference>
<feature type="region of interest" description="Disordered" evidence="2">
    <location>
        <begin position="456"/>
        <end position="483"/>
    </location>
</feature>
<evidence type="ECO:0000256" key="1">
    <source>
        <dbReference type="SAM" id="Coils"/>
    </source>
</evidence>
<evidence type="ECO:0000256" key="2">
    <source>
        <dbReference type="SAM" id="MobiDB-lite"/>
    </source>
</evidence>
<feature type="compositionally biased region" description="Basic residues" evidence="2">
    <location>
        <begin position="472"/>
        <end position="483"/>
    </location>
</feature>
<organism evidence="3 4">
    <name type="scientific">Streptomyces inusitatus</name>
    <dbReference type="NCBI Taxonomy" id="68221"/>
    <lineage>
        <taxon>Bacteria</taxon>
        <taxon>Bacillati</taxon>
        <taxon>Actinomycetota</taxon>
        <taxon>Actinomycetes</taxon>
        <taxon>Kitasatosporales</taxon>
        <taxon>Streptomycetaceae</taxon>
        <taxon>Streptomyces</taxon>
    </lineage>
</organism>